<evidence type="ECO:0008006" key="4">
    <source>
        <dbReference type="Google" id="ProtNLM"/>
    </source>
</evidence>
<gene>
    <name evidence="2" type="ORF">GCM10009550_20190</name>
</gene>
<reference evidence="3" key="1">
    <citation type="journal article" date="2019" name="Int. J. Syst. Evol. Microbiol.">
        <title>The Global Catalogue of Microorganisms (GCM) 10K type strain sequencing project: providing services to taxonomists for standard genome sequencing and annotation.</title>
        <authorList>
            <consortium name="The Broad Institute Genomics Platform"/>
            <consortium name="The Broad Institute Genome Sequencing Center for Infectious Disease"/>
            <person name="Wu L."/>
            <person name="Ma J."/>
        </authorList>
    </citation>
    <scope>NUCLEOTIDE SEQUENCE [LARGE SCALE GENOMIC DNA]</scope>
    <source>
        <strain evidence="3">JCM 10696</strain>
    </source>
</reference>
<keyword evidence="3" id="KW-1185">Reference proteome</keyword>
<feature type="region of interest" description="Disordered" evidence="1">
    <location>
        <begin position="77"/>
        <end position="104"/>
    </location>
</feature>
<dbReference type="EMBL" id="BAAAHH010000006">
    <property type="protein sequence ID" value="GAA0945991.1"/>
    <property type="molecule type" value="Genomic_DNA"/>
</dbReference>
<comment type="caution">
    <text evidence="2">The sequence shown here is derived from an EMBL/GenBank/DDBJ whole genome shotgun (WGS) entry which is preliminary data.</text>
</comment>
<evidence type="ECO:0000256" key="1">
    <source>
        <dbReference type="SAM" id="MobiDB-lite"/>
    </source>
</evidence>
<sequence length="104" mass="12262">MPNWKGSDRRSRLPDNWSQLRRRVLKRDGHRCTARDAYGVRCDEAATDVDHVRPGDDHREANLTSLCEWHHRAKSSREGGAARVANWRRHDKRFRRAEDHPGLR</sequence>
<accession>A0ABN1QQT5</accession>
<protein>
    <recommendedName>
        <fullName evidence="4">HNH endonuclease</fullName>
    </recommendedName>
</protein>
<dbReference type="Proteomes" id="UP001500665">
    <property type="component" value="Unassembled WGS sequence"/>
</dbReference>
<name>A0ABN1QQT5_9ACTN</name>
<evidence type="ECO:0000313" key="3">
    <source>
        <dbReference type="Proteomes" id="UP001500665"/>
    </source>
</evidence>
<dbReference type="Gene3D" id="1.10.30.50">
    <property type="match status" value="1"/>
</dbReference>
<feature type="compositionally biased region" description="Basic residues" evidence="1">
    <location>
        <begin position="86"/>
        <end position="95"/>
    </location>
</feature>
<evidence type="ECO:0000313" key="2">
    <source>
        <dbReference type="EMBL" id="GAA0945991.1"/>
    </source>
</evidence>
<proteinExistence type="predicted"/>
<organism evidence="2 3">
    <name type="scientific">Actinocorallia libanotica</name>
    <dbReference type="NCBI Taxonomy" id="46162"/>
    <lineage>
        <taxon>Bacteria</taxon>
        <taxon>Bacillati</taxon>
        <taxon>Actinomycetota</taxon>
        <taxon>Actinomycetes</taxon>
        <taxon>Streptosporangiales</taxon>
        <taxon>Thermomonosporaceae</taxon>
        <taxon>Actinocorallia</taxon>
    </lineage>
</organism>